<evidence type="ECO:0000256" key="1">
    <source>
        <dbReference type="SAM" id="Phobius"/>
    </source>
</evidence>
<sequence>MTVIEMGGLASAFVAIITLVSKIIQLITAIQRLITRLDVMATELDQQKTAQKRLDERIQVVENTLMETAFRFQAVESKLTHLVERVKEMMAECL</sequence>
<keyword evidence="5" id="KW-1185">Reference proteome</keyword>
<protein>
    <submittedName>
        <fullName evidence="3">Uncharacterized protein</fullName>
    </submittedName>
</protein>
<evidence type="ECO:0000313" key="5">
    <source>
        <dbReference type="Proteomes" id="UP001069145"/>
    </source>
</evidence>
<dbReference type="KEGG" id="aun:AWM73_08140"/>
<dbReference type="OrthoDB" id="2139833at2"/>
<dbReference type="EMBL" id="CP065662">
    <property type="protein sequence ID" value="QPS01848.1"/>
    <property type="molecule type" value="Genomic_DNA"/>
</dbReference>
<dbReference type="Proteomes" id="UP000594771">
    <property type="component" value="Chromosome"/>
</dbReference>
<dbReference type="EMBL" id="JAOTML010000002">
    <property type="protein sequence ID" value="MCY3052944.1"/>
    <property type="molecule type" value="Genomic_DNA"/>
</dbReference>
<dbReference type="Proteomes" id="UP001069145">
    <property type="component" value="Unassembled WGS sequence"/>
</dbReference>
<feature type="transmembrane region" description="Helical" evidence="1">
    <location>
        <begin position="6"/>
        <end position="30"/>
    </location>
</feature>
<evidence type="ECO:0000313" key="4">
    <source>
        <dbReference type="Proteomes" id="UP000594771"/>
    </source>
</evidence>
<keyword evidence="1" id="KW-0812">Transmembrane</keyword>
<keyword evidence="1" id="KW-1133">Transmembrane helix</keyword>
<dbReference type="GeneID" id="89334961"/>
<reference evidence="2" key="2">
    <citation type="submission" date="2022-09" db="EMBL/GenBank/DDBJ databases">
        <title>Aerococcus urinae taxonomy study.</title>
        <authorList>
            <person name="Christensen J."/>
            <person name="Senneby E."/>
        </authorList>
    </citation>
    <scope>NUCLEOTIDE SEQUENCE</scope>
    <source>
        <strain evidence="2">NLD-066-U95</strain>
    </source>
</reference>
<gene>
    <name evidence="3" type="ORF">I6G68_01875</name>
    <name evidence="2" type="ORF">ODY43_02985</name>
</gene>
<keyword evidence="1" id="KW-0472">Membrane</keyword>
<dbReference type="RefSeq" id="WP_060778878.1">
    <property type="nucleotide sequence ID" value="NZ_CAJHLF010000004.1"/>
</dbReference>
<name>A0A109RF50_9LACT</name>
<reference evidence="3 4" key="1">
    <citation type="submission" date="2020-12" db="EMBL/GenBank/DDBJ databases">
        <title>FDA dAtabase for Regulatory Grade micrObial Sequences (FDA-ARGOS): Supporting development and validation of Infectious Disease Dx tests.</title>
        <authorList>
            <person name="Sproer C."/>
            <person name="Gronow S."/>
            <person name="Severitt S."/>
            <person name="Schroder I."/>
            <person name="Tallon L."/>
            <person name="Sadzewicz L."/>
            <person name="Zhao X."/>
            <person name="Boylan J."/>
            <person name="Ott S."/>
            <person name="Bowen H."/>
            <person name="Vavikolanu K."/>
            <person name="Mehta A."/>
            <person name="Aluvathingal J."/>
            <person name="Nadendla S."/>
            <person name="Lowell S."/>
            <person name="Myers T."/>
            <person name="Yan Y."/>
            <person name="Sichtig H."/>
        </authorList>
    </citation>
    <scope>NUCLEOTIDE SEQUENCE [LARGE SCALE GENOMIC DNA]</scope>
    <source>
        <strain evidence="3 4">FDAARGOS_911</strain>
    </source>
</reference>
<organism evidence="3 4">
    <name type="scientific">Aerococcus urinae</name>
    <dbReference type="NCBI Taxonomy" id="1376"/>
    <lineage>
        <taxon>Bacteria</taxon>
        <taxon>Bacillati</taxon>
        <taxon>Bacillota</taxon>
        <taxon>Bacilli</taxon>
        <taxon>Lactobacillales</taxon>
        <taxon>Aerococcaceae</taxon>
        <taxon>Aerococcus</taxon>
    </lineage>
</organism>
<evidence type="ECO:0000313" key="3">
    <source>
        <dbReference type="EMBL" id="QPS01848.1"/>
    </source>
</evidence>
<dbReference type="AlphaFoldDB" id="A0A109RF50"/>
<proteinExistence type="predicted"/>
<accession>A0A109RF50</accession>
<evidence type="ECO:0000313" key="2">
    <source>
        <dbReference type="EMBL" id="MCY3052944.1"/>
    </source>
</evidence>